<dbReference type="PANTHER" id="PTHR10404">
    <property type="entry name" value="N-ACETYLATED-ALPHA-LINKED ACIDIC DIPEPTIDASE"/>
    <property type="match status" value="1"/>
</dbReference>
<dbReference type="SUPFAM" id="SSF53187">
    <property type="entry name" value="Zn-dependent exopeptidases"/>
    <property type="match status" value="1"/>
</dbReference>
<evidence type="ECO:0000259" key="3">
    <source>
        <dbReference type="Pfam" id="PF04253"/>
    </source>
</evidence>
<dbReference type="EMBL" id="JACBAE010001374">
    <property type="protein sequence ID" value="KAF7160164.1"/>
    <property type="molecule type" value="Genomic_DNA"/>
</dbReference>
<sequence>MRQVPIQLCRSLRTCSQAPNPSPSMFTATSTTFPSTIPQLEAGHLSCSQDTTHVSQVHGFLNGPGILKVKLKFADNQCHYLRQLIQSLHQHHDHGLPINHSASRGWFWDVRPFQSTSASTAATENQTSHRARSETMKTFPWHTDCSYETSPPRFFALHVLHPDQCGGGTLSVLKVDRLLSRLSSSSQLALSAPEYRIQVPPEFIKSGEQLSIIGPILSARTRPELRFREDIFTPLTARAKTAVENLNSLLLGPHIQTEVVHLNSELLPRHSIILLDNRRWLHARSDVKDPSRHLRRLLLSVPQGHKAREWSTYYTSESHLPGQGLSQAEWTRSKWEEFEIVNTTIAPYEAYCSYPEGQRLALLDLNKPVAEQVLYEAALVENHAINNPGTSQSWERFAPAFHAFSAPGNVTASYVFANFGTQEDYETLVRAGISLEGKIAIVKSAQVTPYVRKSEPSVASVSRFYQIRWAQSMGILGVIAYPDPEIDGSMVPDGGYEPFPDGPARPETMIERGALGKLETLPGDSSSDLNGPASGITIPSIPISYGDAIPLLRALNGHGPSAYELPPRWHGGRLGNRSVQYNVGPSPENLVLNFYNAVNYTTAKVHNVIGTIQGRELPDEVVIIGNHRDAWGPGAGDPNSGSTALNEVVRSFGAAMQRGWRPLRTIVFISFDGEEFGQVGSRPWIREHLAWLNRTAVAYLNVVVAAGGTLFHVKTSPMLHRAATYATGMVQSPNQTVEGQTVLDVWGRHFTVGGGGDAMKFLSGACISALDMGFSPGLDDPVFPYHSQFDTVDWMDTFGDPGWKYHITTAKIWSLMAVYLLERPVLAQRATDYATSLGTYLRVVRSKLPASLAGFDFTPLHDSIARLNQAAVQFDGYAAALEGRVQQRRPWWDFWTDSRLQSRVGAINQVYIAFERMFYYEPGLDGKPWSKHVVFSECAWHKNPDAFPALGEALSQGNSTAAYV</sequence>
<dbReference type="InterPro" id="IPR039373">
    <property type="entry name" value="Peptidase_M28B"/>
</dbReference>
<dbReference type="SUPFAM" id="SSF47672">
    <property type="entry name" value="Transferrin receptor-like dimerisation domain"/>
    <property type="match status" value="1"/>
</dbReference>
<organism evidence="5 6">
    <name type="scientific">Aspergillus felis</name>
    <dbReference type="NCBI Taxonomy" id="1287682"/>
    <lineage>
        <taxon>Eukaryota</taxon>
        <taxon>Fungi</taxon>
        <taxon>Dikarya</taxon>
        <taxon>Ascomycota</taxon>
        <taxon>Pezizomycotina</taxon>
        <taxon>Eurotiomycetes</taxon>
        <taxon>Eurotiomycetidae</taxon>
        <taxon>Eurotiales</taxon>
        <taxon>Aspergillaceae</taxon>
        <taxon>Aspergillus</taxon>
        <taxon>Aspergillus subgen. Fumigati</taxon>
    </lineage>
</organism>
<dbReference type="InterPro" id="IPR046450">
    <property type="entry name" value="PA_dom_sf"/>
</dbReference>
<dbReference type="InterPro" id="IPR007484">
    <property type="entry name" value="Peptidase_M28"/>
</dbReference>
<dbReference type="InterPro" id="IPR036757">
    <property type="entry name" value="TFR-like_dimer_dom_sf"/>
</dbReference>
<evidence type="ECO:0000256" key="1">
    <source>
        <dbReference type="ARBA" id="ARBA00005634"/>
    </source>
</evidence>
<dbReference type="OrthoDB" id="5841748at2759"/>
<dbReference type="InterPro" id="IPR042098">
    <property type="entry name" value="TauD-like_sf"/>
</dbReference>
<dbReference type="CDD" id="cd08022">
    <property type="entry name" value="M28_PSMA_like"/>
    <property type="match status" value="1"/>
</dbReference>
<proteinExistence type="inferred from homology"/>
<dbReference type="FunFam" id="3.40.630.10:FF:000101">
    <property type="entry name" value="N-acetylated alpha-linked acidic dipeptidase like 1"/>
    <property type="match status" value="1"/>
</dbReference>
<feature type="domain" description="Transferrin receptor-like dimerisation" evidence="3">
    <location>
        <begin position="855"/>
        <end position="962"/>
    </location>
</feature>
<dbReference type="SUPFAM" id="SSF51197">
    <property type="entry name" value="Clavaminate synthase-like"/>
    <property type="match status" value="1"/>
</dbReference>
<reference evidence="5" key="1">
    <citation type="submission" date="2020-06" db="EMBL/GenBank/DDBJ databases">
        <title>Draft genome sequences of strains closely related to Aspergillus parafelis and Aspergillus hiratsukae.</title>
        <authorList>
            <person name="Dos Santos R.A.C."/>
            <person name="Rivero-Menendez O."/>
            <person name="Steenwyk J.L."/>
            <person name="Mead M.E."/>
            <person name="Goldman G.H."/>
            <person name="Alastruey-Izquierdo A."/>
            <person name="Rokas A."/>
        </authorList>
    </citation>
    <scope>NUCLEOTIDE SEQUENCE</scope>
    <source>
        <strain evidence="5">CNM-CM5623</strain>
    </source>
</reference>
<dbReference type="Pfam" id="PF04253">
    <property type="entry name" value="TFR_dimer"/>
    <property type="match status" value="1"/>
</dbReference>
<evidence type="ECO:0000313" key="6">
    <source>
        <dbReference type="Proteomes" id="UP000654922"/>
    </source>
</evidence>
<comment type="caution">
    <text evidence="5">The sequence shown here is derived from an EMBL/GenBank/DDBJ whole genome shotgun (WGS) entry which is preliminary data.</text>
</comment>
<protein>
    <submittedName>
        <fullName evidence="5">Uncharacterized protein</fullName>
    </submittedName>
</protein>
<accession>A0A8H6PTT5</accession>
<evidence type="ECO:0000313" key="5">
    <source>
        <dbReference type="EMBL" id="KAF7160164.1"/>
    </source>
</evidence>
<dbReference type="Proteomes" id="UP000654922">
    <property type="component" value="Unassembled WGS sequence"/>
</dbReference>
<dbReference type="Gene3D" id="1.20.930.40">
    <property type="entry name" value="Transferrin receptor-like, dimerisation domain"/>
    <property type="match status" value="1"/>
</dbReference>
<dbReference type="InterPro" id="IPR007365">
    <property type="entry name" value="TFR-like_dimer_dom"/>
</dbReference>
<dbReference type="PANTHER" id="PTHR10404:SF46">
    <property type="entry name" value="VACUOLAR PROTEIN SORTING-ASSOCIATED PROTEIN 70"/>
    <property type="match status" value="1"/>
</dbReference>
<comment type="similarity">
    <text evidence="1">Belongs to the peptidase M28 family. M28B subfamily.</text>
</comment>
<dbReference type="GO" id="GO:0004180">
    <property type="term" value="F:carboxypeptidase activity"/>
    <property type="evidence" value="ECO:0007669"/>
    <property type="project" value="TreeGrafter"/>
</dbReference>
<dbReference type="AlphaFoldDB" id="A0A8H6PTT5"/>
<dbReference type="Gene3D" id="3.60.130.10">
    <property type="entry name" value="Clavaminate synthase-like"/>
    <property type="match status" value="1"/>
</dbReference>
<dbReference type="Pfam" id="PF04389">
    <property type="entry name" value="Peptidase_M28"/>
    <property type="match status" value="1"/>
</dbReference>
<feature type="domain" description="Peptidase M28" evidence="4">
    <location>
        <begin position="607"/>
        <end position="794"/>
    </location>
</feature>
<name>A0A8H6PTT5_9EURO</name>
<evidence type="ECO:0000256" key="2">
    <source>
        <dbReference type="ARBA" id="ARBA00023002"/>
    </source>
</evidence>
<keyword evidence="2" id="KW-0560">Oxidoreductase</keyword>
<gene>
    <name evidence="5" type="ORF">CNMCM5623_005679</name>
</gene>
<evidence type="ECO:0000259" key="4">
    <source>
        <dbReference type="Pfam" id="PF04389"/>
    </source>
</evidence>
<dbReference type="SUPFAM" id="SSF52025">
    <property type="entry name" value="PA domain"/>
    <property type="match status" value="1"/>
</dbReference>
<dbReference type="Gene3D" id="3.50.30.30">
    <property type="match status" value="1"/>
</dbReference>
<dbReference type="Gene3D" id="3.40.630.10">
    <property type="entry name" value="Zn peptidases"/>
    <property type="match status" value="1"/>
</dbReference>
<dbReference type="GO" id="GO:0016491">
    <property type="term" value="F:oxidoreductase activity"/>
    <property type="evidence" value="ECO:0007669"/>
    <property type="project" value="UniProtKB-KW"/>
</dbReference>